<gene>
    <name evidence="2" type="ORF">EV650_0950</name>
</gene>
<dbReference type="AlphaFoldDB" id="A0A4R7ZVI5"/>
<dbReference type="EMBL" id="SODF01000001">
    <property type="protein sequence ID" value="TDW22117.1"/>
    <property type="molecule type" value="Genomic_DNA"/>
</dbReference>
<dbReference type="PANTHER" id="PTHR30336">
    <property type="entry name" value="INNER MEMBRANE PROTEIN, PROBABLE PERMEASE"/>
    <property type="match status" value="1"/>
</dbReference>
<sequence length="422" mass="46416">MICFKSLRADRRHAQVELLTTVLAEMSGGLEESARQYQTLAEDERLGALDRARARLWIGTALSKKSRLTGDRTDATVAAIARAIQDFEALDEPDEWSVSHQKLALAYLAAGDPNKAAEAIDIAATGNHLGSPLQQVRLNTAQAHILCSDSASRESGFKLLDETYLLAERFGLAHQTASIKRIRADIESQAKQEKSQSNGRKPVTVTASPTNEQLEDALLIWQYHQMGHELRPVDAAIGLGSHDVGVADYAAELYRREYFPVLVFSGGNSPTTKARFPRGEAVHYKEHAVSLGMPADAILVDADAANTGQNISLSRDLLARHEIRPDRVMLISKPYMERRAYATCRKLWPEVQIVCASEPLKLDDYISTIGDAKLVLDMLVGDLQRIIEYPKEGFAVAQEVPADVLGAFQRLIDAGFTSRLVG</sequence>
<dbReference type="Gene3D" id="3.40.50.620">
    <property type="entry name" value="HUPs"/>
    <property type="match status" value="1"/>
</dbReference>
<dbReference type="InterPro" id="IPR014729">
    <property type="entry name" value="Rossmann-like_a/b/a_fold"/>
</dbReference>
<accession>A0A4R7ZVI5</accession>
<evidence type="ECO:0000313" key="2">
    <source>
        <dbReference type="EMBL" id="TDW22117.1"/>
    </source>
</evidence>
<dbReference type="GO" id="GO:0005886">
    <property type="term" value="C:plasma membrane"/>
    <property type="evidence" value="ECO:0007669"/>
    <property type="project" value="TreeGrafter"/>
</dbReference>
<dbReference type="InterPro" id="IPR003848">
    <property type="entry name" value="DUF218"/>
</dbReference>
<dbReference type="InterPro" id="IPR051599">
    <property type="entry name" value="Cell_Envelope_Assoc"/>
</dbReference>
<reference evidence="2 3" key="1">
    <citation type="submission" date="2019-03" db="EMBL/GenBank/DDBJ databases">
        <title>Genomic Encyclopedia of Type Strains, Phase III (KMG-III): the genomes of soil and plant-associated and newly described type strains.</title>
        <authorList>
            <person name="Whitman W."/>
        </authorList>
    </citation>
    <scope>NUCLEOTIDE SEQUENCE [LARGE SCALE GENOMIC DNA]</scope>
    <source>
        <strain evidence="2 3">VKM Ac-2570</strain>
    </source>
</reference>
<dbReference type="CDD" id="cd06259">
    <property type="entry name" value="YdcF-like"/>
    <property type="match status" value="1"/>
</dbReference>
<proteinExistence type="predicted"/>
<name>A0A4R7ZVI5_9ACTN</name>
<evidence type="ECO:0000313" key="3">
    <source>
        <dbReference type="Proteomes" id="UP000295447"/>
    </source>
</evidence>
<protein>
    <submittedName>
        <fullName evidence="2">DUF218 domain-containing protein</fullName>
    </submittedName>
</protein>
<comment type="caution">
    <text evidence="2">The sequence shown here is derived from an EMBL/GenBank/DDBJ whole genome shotgun (WGS) entry which is preliminary data.</text>
</comment>
<dbReference type="Proteomes" id="UP000295447">
    <property type="component" value="Unassembled WGS sequence"/>
</dbReference>
<keyword evidence="3" id="KW-1185">Reference proteome</keyword>
<feature type="domain" description="DUF218" evidence="1">
    <location>
        <begin position="235"/>
        <end position="350"/>
    </location>
</feature>
<evidence type="ECO:0000259" key="1">
    <source>
        <dbReference type="Pfam" id="PF02698"/>
    </source>
</evidence>
<organism evidence="2 3">
    <name type="scientific">Kribbella kalugense</name>
    <dbReference type="NCBI Taxonomy" id="2512221"/>
    <lineage>
        <taxon>Bacteria</taxon>
        <taxon>Bacillati</taxon>
        <taxon>Actinomycetota</taxon>
        <taxon>Actinomycetes</taxon>
        <taxon>Propionibacteriales</taxon>
        <taxon>Kribbellaceae</taxon>
        <taxon>Kribbella</taxon>
    </lineage>
</organism>
<dbReference type="PANTHER" id="PTHR30336:SF20">
    <property type="entry name" value="DUF218 DOMAIN-CONTAINING PROTEIN"/>
    <property type="match status" value="1"/>
</dbReference>
<dbReference type="Pfam" id="PF02698">
    <property type="entry name" value="DUF218"/>
    <property type="match status" value="1"/>
</dbReference>